<sequence>MQKEIQKYGDSHVLRLSPDDMKFNDLQEGDIIDFTITRVTVAKPRVIRAKPKRKR</sequence>
<organism evidence="1">
    <name type="scientific">marine sediment metagenome</name>
    <dbReference type="NCBI Taxonomy" id="412755"/>
    <lineage>
        <taxon>unclassified sequences</taxon>
        <taxon>metagenomes</taxon>
        <taxon>ecological metagenomes</taxon>
    </lineage>
</organism>
<dbReference type="AlphaFoldDB" id="A0A0F9KGP7"/>
<reference evidence="1" key="1">
    <citation type="journal article" date="2015" name="Nature">
        <title>Complex archaea that bridge the gap between prokaryotes and eukaryotes.</title>
        <authorList>
            <person name="Spang A."/>
            <person name="Saw J.H."/>
            <person name="Jorgensen S.L."/>
            <person name="Zaremba-Niedzwiedzka K."/>
            <person name="Martijn J."/>
            <person name="Lind A.E."/>
            <person name="van Eijk R."/>
            <person name="Schleper C."/>
            <person name="Guy L."/>
            <person name="Ettema T.J."/>
        </authorList>
    </citation>
    <scope>NUCLEOTIDE SEQUENCE</scope>
</reference>
<comment type="caution">
    <text evidence="1">The sequence shown here is derived from an EMBL/GenBank/DDBJ whole genome shotgun (WGS) entry which is preliminary data.</text>
</comment>
<evidence type="ECO:0000313" key="1">
    <source>
        <dbReference type="EMBL" id="KKM14475.1"/>
    </source>
</evidence>
<proteinExistence type="predicted"/>
<protein>
    <submittedName>
        <fullName evidence="1">Uncharacterized protein</fullName>
    </submittedName>
</protein>
<accession>A0A0F9KGP7</accession>
<gene>
    <name evidence="1" type="ORF">LCGC14_1705810</name>
</gene>
<dbReference type="EMBL" id="LAZR01015138">
    <property type="protein sequence ID" value="KKM14475.1"/>
    <property type="molecule type" value="Genomic_DNA"/>
</dbReference>
<name>A0A0F9KGP7_9ZZZZ</name>